<name>A0ABV1EPA2_9FIRM</name>
<reference evidence="2 3" key="1">
    <citation type="submission" date="2024-03" db="EMBL/GenBank/DDBJ databases">
        <title>Human intestinal bacterial collection.</title>
        <authorList>
            <person name="Pauvert C."/>
            <person name="Hitch T.C.A."/>
            <person name="Clavel T."/>
        </authorList>
    </citation>
    <scope>NUCLEOTIDE SEQUENCE [LARGE SCALE GENOMIC DNA]</scope>
    <source>
        <strain evidence="2 3">CLA-AP-H34</strain>
    </source>
</reference>
<evidence type="ECO:0000259" key="1">
    <source>
        <dbReference type="Pfam" id="PF18050"/>
    </source>
</evidence>
<dbReference type="InterPro" id="IPR029000">
    <property type="entry name" value="Cyclophilin-like_dom_sf"/>
</dbReference>
<dbReference type="EMBL" id="JBBMFT010000001">
    <property type="protein sequence ID" value="MEQ2455451.1"/>
    <property type="molecule type" value="Genomic_DNA"/>
</dbReference>
<protein>
    <submittedName>
        <fullName evidence="2">Cyclophilin-like fold protein</fullName>
    </submittedName>
</protein>
<accession>A0ABV1EPA2</accession>
<evidence type="ECO:0000313" key="2">
    <source>
        <dbReference type="EMBL" id="MEQ2455451.1"/>
    </source>
</evidence>
<gene>
    <name evidence="2" type="ORF">WMO45_02870</name>
</gene>
<keyword evidence="3" id="KW-1185">Reference proteome</keyword>
<dbReference type="Pfam" id="PF18050">
    <property type="entry name" value="Cyclophil_like2"/>
    <property type="match status" value="1"/>
</dbReference>
<dbReference type="Proteomes" id="UP001440599">
    <property type="component" value="Unassembled WGS sequence"/>
</dbReference>
<evidence type="ECO:0000313" key="3">
    <source>
        <dbReference type="Proteomes" id="UP001440599"/>
    </source>
</evidence>
<dbReference type="InterPro" id="IPR041183">
    <property type="entry name" value="Cyclophilin-like"/>
</dbReference>
<organism evidence="2 3">
    <name type="scientific">Flavonifractor hominis</name>
    <dbReference type="NCBI Taxonomy" id="3133178"/>
    <lineage>
        <taxon>Bacteria</taxon>
        <taxon>Bacillati</taxon>
        <taxon>Bacillota</taxon>
        <taxon>Clostridia</taxon>
        <taxon>Eubacteriales</taxon>
        <taxon>Oscillospiraceae</taxon>
        <taxon>Flavonifractor</taxon>
    </lineage>
</organism>
<sequence length="164" mass="17687">MVRLFYMLLAVLGLSACGSGESLVDPSASLPPTVVAEQTADPQPSAEEESALKITVGDHELLATFEDNRSAEEFQELLSQGPLTIEMEDYGGFEKVGPLGTTLARSDQQITTQPGDVILYQGNQITIYYGTNTWSFTRLARIDDPSDLEAILGEGPVQVTFSLA</sequence>
<proteinExistence type="predicted"/>
<dbReference type="RefSeq" id="WP_349139140.1">
    <property type="nucleotide sequence ID" value="NZ_JBBMFT010000001.1"/>
</dbReference>
<dbReference type="PROSITE" id="PS51257">
    <property type="entry name" value="PROKAR_LIPOPROTEIN"/>
    <property type="match status" value="1"/>
</dbReference>
<dbReference type="SUPFAM" id="SSF50891">
    <property type="entry name" value="Cyclophilin-like"/>
    <property type="match status" value="1"/>
</dbReference>
<dbReference type="Gene3D" id="2.40.100.20">
    <property type="match status" value="1"/>
</dbReference>
<feature type="domain" description="Cyclophilin-like" evidence="1">
    <location>
        <begin position="54"/>
        <end position="162"/>
    </location>
</feature>
<comment type="caution">
    <text evidence="2">The sequence shown here is derived from an EMBL/GenBank/DDBJ whole genome shotgun (WGS) entry which is preliminary data.</text>
</comment>